<evidence type="ECO:0000259" key="2">
    <source>
        <dbReference type="Pfam" id="PF26188"/>
    </source>
</evidence>
<feature type="domain" description="RNA-editing substrate-binding complex 6 protein" evidence="2">
    <location>
        <begin position="210"/>
        <end position="382"/>
    </location>
</feature>
<dbReference type="VEuPathDB" id="ToxoDB:LOC34618347"/>
<sequence>MLSQYGLKREDHSDAEVPSQALLMQEYGLTGGTESCSLPNIPLMVSMQDVHSEAMAIHLEGERQRQSFMRHHKHRQQQSSDSSRVREGAGCIDESSSSSGLWGLQHAIVDQQEALDNGRHRRGQAQAAQKGNHLPYGGFSSQHGEVSSKKVSLEHSAAFAAAAASRQRLKELQQPKAPRRRRHAVATVAANASERGASAERHEGGLRMLQPDAVVAAAFRAATNNARSEALWRGISRRLALAAPYLNPQQVAISLYAAARVRYRDVRLVDAFAPLILKQIEDFSVKDIALLLNAFRKLEIPKADTIELLVNQLCFRLGEASAVDLTLVANALSFFYIYHRRFWKGLLQSLPRIFPTLEPQHAVLLLAAFARIDLSWTARLTCSHYAFFYTQPSAFLAHPKGSVPAACVGRRSRIGIASTPGAAVCEASSQTLCGAEETAGNPSWQHRSSC</sequence>
<dbReference type="InterPro" id="IPR058917">
    <property type="entry name" value="RESC6_dom"/>
</dbReference>
<feature type="region of interest" description="Disordered" evidence="1">
    <location>
        <begin position="169"/>
        <end position="203"/>
    </location>
</feature>
<dbReference type="VEuPathDB" id="ToxoDB:cyc_07349"/>
<name>A0A1D3CSC2_9EIME</name>
<dbReference type="InParanoid" id="A0A1D3CSC2"/>
<gene>
    <name evidence="3" type="ORF">cyc_07349</name>
</gene>
<organism evidence="3 4">
    <name type="scientific">Cyclospora cayetanensis</name>
    <dbReference type="NCBI Taxonomy" id="88456"/>
    <lineage>
        <taxon>Eukaryota</taxon>
        <taxon>Sar</taxon>
        <taxon>Alveolata</taxon>
        <taxon>Apicomplexa</taxon>
        <taxon>Conoidasida</taxon>
        <taxon>Coccidia</taxon>
        <taxon>Eucoccidiorida</taxon>
        <taxon>Eimeriorina</taxon>
        <taxon>Eimeriidae</taxon>
        <taxon>Cyclospora</taxon>
    </lineage>
</organism>
<keyword evidence="4" id="KW-1185">Reference proteome</keyword>
<dbReference type="Pfam" id="PF26188">
    <property type="entry name" value="RESC6"/>
    <property type="match status" value="1"/>
</dbReference>
<dbReference type="EMBL" id="JROU02002129">
    <property type="protein sequence ID" value="OEH74090.1"/>
    <property type="molecule type" value="Genomic_DNA"/>
</dbReference>
<feature type="region of interest" description="Disordered" evidence="1">
    <location>
        <begin position="116"/>
        <end position="148"/>
    </location>
</feature>
<dbReference type="Proteomes" id="UP000095192">
    <property type="component" value="Unassembled WGS sequence"/>
</dbReference>
<evidence type="ECO:0000256" key="1">
    <source>
        <dbReference type="SAM" id="MobiDB-lite"/>
    </source>
</evidence>
<protein>
    <submittedName>
        <fullName evidence="3">Rap domain-containing protein</fullName>
    </submittedName>
</protein>
<evidence type="ECO:0000313" key="3">
    <source>
        <dbReference type="EMBL" id="OEH74090.1"/>
    </source>
</evidence>
<reference evidence="3 4" key="1">
    <citation type="journal article" date="2016" name="BMC Genomics">
        <title>Comparative genomics reveals Cyclospora cayetanensis possesses coccidia-like metabolism and invasion components but unique surface antigens.</title>
        <authorList>
            <person name="Liu S."/>
            <person name="Wang L."/>
            <person name="Zheng H."/>
            <person name="Xu Z."/>
            <person name="Roellig D.M."/>
            <person name="Li N."/>
            <person name="Frace M.A."/>
            <person name="Tang K."/>
            <person name="Arrowood M.J."/>
            <person name="Moss D.M."/>
            <person name="Zhang L."/>
            <person name="Feng Y."/>
            <person name="Xiao L."/>
        </authorList>
    </citation>
    <scope>NUCLEOTIDE SEQUENCE [LARGE SCALE GENOMIC DNA]</scope>
    <source>
        <strain evidence="3 4">CHN_HEN01</strain>
    </source>
</reference>
<evidence type="ECO:0000313" key="4">
    <source>
        <dbReference type="Proteomes" id="UP000095192"/>
    </source>
</evidence>
<comment type="caution">
    <text evidence="3">The sequence shown here is derived from an EMBL/GenBank/DDBJ whole genome shotgun (WGS) entry which is preliminary data.</text>
</comment>
<dbReference type="AlphaFoldDB" id="A0A1D3CSC2"/>
<feature type="region of interest" description="Disordered" evidence="1">
    <location>
        <begin position="66"/>
        <end position="92"/>
    </location>
</feature>
<accession>A0A1D3CSC2</accession>
<feature type="compositionally biased region" description="Low complexity" evidence="1">
    <location>
        <begin position="185"/>
        <end position="195"/>
    </location>
</feature>
<proteinExistence type="predicted"/>